<dbReference type="PANTHER" id="PTHR30327">
    <property type="entry name" value="UNCHARACTERIZED PROTEIN YQGE"/>
    <property type="match status" value="1"/>
</dbReference>
<dbReference type="Gene3D" id="3.40.1740.10">
    <property type="entry name" value="VC0467-like"/>
    <property type="match status" value="1"/>
</dbReference>
<dbReference type="InterPro" id="IPR003774">
    <property type="entry name" value="AlgH-like"/>
</dbReference>
<sequence length="188" mass="21727">MLPSFINKGDFLLSLPTTATGDSVFSRSVIILAEYEEEGAIGFILNKPLDIEINSLISEINANFTIYHGGPVEQDKVFFLHVRPDLISNGVAINEHMYWGGDYDQVVHLINSKKLEKEDIRFFLGYSGWDFDQLHNEIDDNFWIHIYDNIDYKKIFLTPSQTLWKSFIQDLGKEYSIWVNAPENPDFN</sequence>
<reference evidence="3" key="1">
    <citation type="submission" date="2016-10" db="EMBL/GenBank/DDBJ databases">
        <authorList>
            <person name="Varghese N."/>
            <person name="Submissions S."/>
        </authorList>
    </citation>
    <scope>NUCLEOTIDE SEQUENCE [LARGE SCALE GENOMIC DNA]</scope>
    <source>
        <strain evidence="3">DSM 26542</strain>
    </source>
</reference>
<evidence type="ECO:0000313" key="2">
    <source>
        <dbReference type="EMBL" id="SFJ82728.1"/>
    </source>
</evidence>
<dbReference type="PANTHER" id="PTHR30327:SF1">
    <property type="entry name" value="UPF0301 PROTEIN YQGE"/>
    <property type="match status" value="1"/>
</dbReference>
<proteinExistence type="inferred from homology"/>
<evidence type="ECO:0000256" key="1">
    <source>
        <dbReference type="ARBA" id="ARBA00009600"/>
    </source>
</evidence>
<accession>A0A1I3UGT9</accession>
<dbReference type="RefSeq" id="WP_090681057.1">
    <property type="nucleotide sequence ID" value="NZ_FORU01000018.1"/>
</dbReference>
<dbReference type="EMBL" id="FORU01000018">
    <property type="protein sequence ID" value="SFJ82728.1"/>
    <property type="molecule type" value="Genomic_DNA"/>
</dbReference>
<keyword evidence="3" id="KW-1185">Reference proteome</keyword>
<protein>
    <submittedName>
        <fullName evidence="2">Putative transcriptional regulator</fullName>
    </submittedName>
</protein>
<dbReference type="STRING" id="1150112.SAMN04487893_11810"/>
<name>A0A1I3UGT9_9FLAO</name>
<dbReference type="Pfam" id="PF02622">
    <property type="entry name" value="DUF179"/>
    <property type="match status" value="1"/>
</dbReference>
<evidence type="ECO:0000313" key="3">
    <source>
        <dbReference type="Proteomes" id="UP000243887"/>
    </source>
</evidence>
<dbReference type="SUPFAM" id="SSF143456">
    <property type="entry name" value="VC0467-like"/>
    <property type="match status" value="1"/>
</dbReference>
<dbReference type="Proteomes" id="UP000243887">
    <property type="component" value="Unassembled WGS sequence"/>
</dbReference>
<comment type="similarity">
    <text evidence="1">Belongs to the UPF0301 (AlgH) family.</text>
</comment>
<dbReference type="OrthoDB" id="9807486at2"/>
<organism evidence="2 3">
    <name type="scientific">Myroides guanonis</name>
    <dbReference type="NCBI Taxonomy" id="1150112"/>
    <lineage>
        <taxon>Bacteria</taxon>
        <taxon>Pseudomonadati</taxon>
        <taxon>Bacteroidota</taxon>
        <taxon>Flavobacteriia</taxon>
        <taxon>Flavobacteriales</taxon>
        <taxon>Flavobacteriaceae</taxon>
        <taxon>Myroides</taxon>
    </lineage>
</organism>
<gene>
    <name evidence="2" type="ORF">SAMN04487893_11810</name>
</gene>
<dbReference type="AlphaFoldDB" id="A0A1I3UGT9"/>
<dbReference type="GO" id="GO:0005829">
    <property type="term" value="C:cytosol"/>
    <property type="evidence" value="ECO:0007669"/>
    <property type="project" value="TreeGrafter"/>
</dbReference>